<accession>A0AAW2PS11</accession>
<dbReference type="CDD" id="cd18793">
    <property type="entry name" value="SF2_C_SNF"/>
    <property type="match status" value="1"/>
</dbReference>
<keyword evidence="9" id="KW-0175">Coiled coil</keyword>
<dbReference type="Pfam" id="PF00271">
    <property type="entry name" value="Helicase_C"/>
    <property type="match status" value="1"/>
</dbReference>
<dbReference type="InterPro" id="IPR027417">
    <property type="entry name" value="P-loop_NTPase"/>
</dbReference>
<keyword evidence="8" id="KW-0539">Nucleus</keyword>
<gene>
    <name evidence="13" type="ORF">Sangu_0721700</name>
</gene>
<dbReference type="InterPro" id="IPR001650">
    <property type="entry name" value="Helicase_C-like"/>
</dbReference>
<evidence type="ECO:0000256" key="2">
    <source>
        <dbReference type="ARBA" id="ARBA00007025"/>
    </source>
</evidence>
<dbReference type="SMART" id="SM00487">
    <property type="entry name" value="DEXDc"/>
    <property type="match status" value="1"/>
</dbReference>
<evidence type="ECO:0000256" key="8">
    <source>
        <dbReference type="ARBA" id="ARBA00023242"/>
    </source>
</evidence>
<dbReference type="PROSITE" id="PS51192">
    <property type="entry name" value="HELICASE_ATP_BIND_1"/>
    <property type="match status" value="1"/>
</dbReference>
<organism evidence="13">
    <name type="scientific">Sesamum angustifolium</name>
    <dbReference type="NCBI Taxonomy" id="2727405"/>
    <lineage>
        <taxon>Eukaryota</taxon>
        <taxon>Viridiplantae</taxon>
        <taxon>Streptophyta</taxon>
        <taxon>Embryophyta</taxon>
        <taxon>Tracheophyta</taxon>
        <taxon>Spermatophyta</taxon>
        <taxon>Magnoliopsida</taxon>
        <taxon>eudicotyledons</taxon>
        <taxon>Gunneridae</taxon>
        <taxon>Pentapetalae</taxon>
        <taxon>asterids</taxon>
        <taxon>lamiids</taxon>
        <taxon>Lamiales</taxon>
        <taxon>Pedaliaceae</taxon>
        <taxon>Sesamum</taxon>
    </lineage>
</organism>
<dbReference type="GO" id="GO:0003677">
    <property type="term" value="F:DNA binding"/>
    <property type="evidence" value="ECO:0007669"/>
    <property type="project" value="UniProtKB-KW"/>
</dbReference>
<dbReference type="SMART" id="SM00490">
    <property type="entry name" value="HELICc"/>
    <property type="match status" value="1"/>
</dbReference>
<evidence type="ECO:0000256" key="7">
    <source>
        <dbReference type="ARBA" id="ARBA00023125"/>
    </source>
</evidence>
<feature type="region of interest" description="Disordered" evidence="10">
    <location>
        <begin position="334"/>
        <end position="416"/>
    </location>
</feature>
<feature type="domain" description="Helicase ATP-binding" evidence="11">
    <location>
        <begin position="545"/>
        <end position="728"/>
    </location>
</feature>
<dbReference type="InterPro" id="IPR038718">
    <property type="entry name" value="SNF2-like_sf"/>
</dbReference>
<dbReference type="GO" id="GO:0005634">
    <property type="term" value="C:nucleus"/>
    <property type="evidence" value="ECO:0007669"/>
    <property type="project" value="UniProtKB-SubCell"/>
</dbReference>
<keyword evidence="7" id="KW-0238">DNA-binding</keyword>
<sequence>MDAAEEREKDEEEIAHADNDCSDDSLEGEGGEDEVEEEVKLCSEEPLTEEEIEVLIAELLEVESKAAEAQEALEEESLMRVEADVRKELALSLSDNELEKAVVEEMFTFKEEWEVELDELETDSAYLLEQLDSAGIELSSLYKWIERQVPNGCCTEAWKKRTHWVGIQMSLDATESVAQAEEYLQIHRPVTRRHGKIFETGASGFLGKKDAMCGSNLAIKEIVDADWDWFSRMCSEKPPSGDVKFGSNHWASVYLASTPQQAAELGLKFPGVNEVEEIDDVDGTSSDPFVADAIANERNLSLTEEQKRNFRKVKEEDDATDDLKLPIRMKPWRRRKRCKEDSLQGDPSSTDGLKASQPDFCMTCEDGIPEDDNGHRQLNNNVHELSNVSDKEKANVSNDNEAPVAGNGSSLHTEEVSKFEGDIASSSDSGSDDSDADSVNSSDLIHHVICISLSQERQERLKSLEAQYSTKSAMMNSMANNGISLDGSGHEVLGDNSSGYIINLVREGGEDAVRIPPSISTKLKLHQIAGIRFMWENIIQSVRKVRSGDKGLGCILAHTMGLGKTFQVIAFLYTAMRCVDLGLKTALVVMPVSVLHNWRLEFMKWRPSELKPIRIFMLEDVPRDKRVELLSKWRTKGGVFLIGYAAFRNLSLGKYVKDQNMAKEISHALQVGLIYLVCDEAHIIKNTKADTTQALKQVKCQRRIALTGSPLQNNLMEYYCLKGFVQRMDTSVVKKDLPPKTVFVIAVKLSPLQRELYKRFLDVHGFTKDKASGEKIFKRSFLAGYQALAQKTKTVANSRCKKCLADDSSSDENLDYKLISGEKTGNPHRKFGNAFIYMDWWRDFLQDNTYKEVNYSGKMVLLLDILTMCSNMGDKALVFSQSLLTLDLIEFYLSKLPHPTKNGKCWKKRKDWYRLDGRTESSERQKLVERFNDPLNRRVKCTLISTRAGSLGINLHAANRVIIVDGSWNPTYDLQAIFRVWRYGQTKPVFAYRLLAHGTMEEKIYKRQVTKEGLAARVVDRQQVHRTMSKEEILHLFEFGDDEKADVMHELGQEQEVVAKPNTGNLLKPELSHPHGTSSDNLFEMLISRHHPSWISNYHEHDTLLQENEDEKLSKEEQDLAWELYLRTLKSKRVHPDETILDQTKISVDTSASRQQHRLVATTAVNQKPVPPVPESDALARASHYHQNHFVQRKCTNLSHLLTLRSQGTKMGCSTICGSVLKK</sequence>
<dbReference type="GO" id="GO:0016887">
    <property type="term" value="F:ATP hydrolysis activity"/>
    <property type="evidence" value="ECO:0007669"/>
    <property type="project" value="InterPro"/>
</dbReference>
<feature type="region of interest" description="Disordered" evidence="10">
    <location>
        <begin position="1"/>
        <end position="46"/>
    </location>
</feature>
<evidence type="ECO:0000256" key="10">
    <source>
        <dbReference type="SAM" id="MobiDB-lite"/>
    </source>
</evidence>
<dbReference type="InterPro" id="IPR000330">
    <property type="entry name" value="SNF2_N"/>
</dbReference>
<keyword evidence="3" id="KW-0547">Nucleotide-binding</keyword>
<evidence type="ECO:0000256" key="4">
    <source>
        <dbReference type="ARBA" id="ARBA00022801"/>
    </source>
</evidence>
<dbReference type="Gene3D" id="3.40.50.10810">
    <property type="entry name" value="Tandem AAA-ATPase domain"/>
    <property type="match status" value="1"/>
</dbReference>
<comment type="caution">
    <text evidence="13">The sequence shown here is derived from an EMBL/GenBank/DDBJ whole genome shotgun (WGS) entry which is preliminary data.</text>
</comment>
<dbReference type="PANTHER" id="PTHR45797">
    <property type="entry name" value="RAD54-LIKE"/>
    <property type="match status" value="1"/>
</dbReference>
<dbReference type="PROSITE" id="PS51194">
    <property type="entry name" value="HELICASE_CTER"/>
    <property type="match status" value="1"/>
</dbReference>
<protein>
    <submittedName>
        <fullName evidence="13">Protein CHROMATIN REMODELING 20</fullName>
    </submittedName>
</protein>
<evidence type="ECO:0000259" key="11">
    <source>
        <dbReference type="PROSITE" id="PS51192"/>
    </source>
</evidence>
<feature type="compositionally biased region" description="Acidic residues" evidence="10">
    <location>
        <begin position="20"/>
        <end position="37"/>
    </location>
</feature>
<evidence type="ECO:0000256" key="6">
    <source>
        <dbReference type="ARBA" id="ARBA00022840"/>
    </source>
</evidence>
<reference evidence="13" key="2">
    <citation type="journal article" date="2024" name="Plant">
        <title>Genomic evolution and insights into agronomic trait innovations of Sesamum species.</title>
        <authorList>
            <person name="Miao H."/>
            <person name="Wang L."/>
            <person name="Qu L."/>
            <person name="Liu H."/>
            <person name="Sun Y."/>
            <person name="Le M."/>
            <person name="Wang Q."/>
            <person name="Wei S."/>
            <person name="Zheng Y."/>
            <person name="Lin W."/>
            <person name="Duan Y."/>
            <person name="Cao H."/>
            <person name="Xiong S."/>
            <person name="Wang X."/>
            <person name="Wei L."/>
            <person name="Li C."/>
            <person name="Ma Q."/>
            <person name="Ju M."/>
            <person name="Zhao R."/>
            <person name="Li G."/>
            <person name="Mu C."/>
            <person name="Tian Q."/>
            <person name="Mei H."/>
            <person name="Zhang T."/>
            <person name="Gao T."/>
            <person name="Zhang H."/>
        </authorList>
    </citation>
    <scope>NUCLEOTIDE SEQUENCE</scope>
    <source>
        <strain evidence="13">G01</strain>
    </source>
</reference>
<dbReference type="GO" id="GO:0004386">
    <property type="term" value="F:helicase activity"/>
    <property type="evidence" value="ECO:0007669"/>
    <property type="project" value="UniProtKB-KW"/>
</dbReference>
<dbReference type="InterPro" id="IPR014001">
    <property type="entry name" value="Helicase_ATP-bd"/>
</dbReference>
<dbReference type="InterPro" id="IPR044574">
    <property type="entry name" value="ARIP4-like"/>
</dbReference>
<keyword evidence="4" id="KW-0378">Hydrolase</keyword>
<dbReference type="Gene3D" id="3.40.50.300">
    <property type="entry name" value="P-loop containing nucleotide triphosphate hydrolases"/>
    <property type="match status" value="1"/>
</dbReference>
<dbReference type="PANTHER" id="PTHR45797:SF1">
    <property type="entry name" value="HELICASE ARIP4"/>
    <property type="match status" value="1"/>
</dbReference>
<dbReference type="EMBL" id="JACGWK010000004">
    <property type="protein sequence ID" value="KAL0358723.1"/>
    <property type="molecule type" value="Genomic_DNA"/>
</dbReference>
<evidence type="ECO:0000259" key="12">
    <source>
        <dbReference type="PROSITE" id="PS51194"/>
    </source>
</evidence>
<dbReference type="AlphaFoldDB" id="A0AAW2PS11"/>
<dbReference type="InterPro" id="IPR049730">
    <property type="entry name" value="SNF2/RAD54-like_C"/>
</dbReference>
<comment type="subcellular location">
    <subcellularLocation>
        <location evidence="1">Nucleus</location>
    </subcellularLocation>
</comment>
<evidence type="ECO:0000313" key="13">
    <source>
        <dbReference type="EMBL" id="KAL0358723.1"/>
    </source>
</evidence>
<reference evidence="13" key="1">
    <citation type="submission" date="2020-06" db="EMBL/GenBank/DDBJ databases">
        <authorList>
            <person name="Li T."/>
            <person name="Hu X."/>
            <person name="Zhang T."/>
            <person name="Song X."/>
            <person name="Zhang H."/>
            <person name="Dai N."/>
            <person name="Sheng W."/>
            <person name="Hou X."/>
            <person name="Wei L."/>
        </authorList>
    </citation>
    <scope>NUCLEOTIDE SEQUENCE</scope>
    <source>
        <strain evidence="13">G01</strain>
        <tissue evidence="13">Leaf</tissue>
    </source>
</reference>
<keyword evidence="6" id="KW-0067">ATP-binding</keyword>
<evidence type="ECO:0000256" key="3">
    <source>
        <dbReference type="ARBA" id="ARBA00022741"/>
    </source>
</evidence>
<dbReference type="Pfam" id="PF00176">
    <property type="entry name" value="SNF2-rel_dom"/>
    <property type="match status" value="1"/>
</dbReference>
<dbReference type="GO" id="GO:0005524">
    <property type="term" value="F:ATP binding"/>
    <property type="evidence" value="ECO:0007669"/>
    <property type="project" value="UniProtKB-KW"/>
</dbReference>
<proteinExistence type="inferred from homology"/>
<feature type="domain" description="Helicase C-terminal" evidence="12">
    <location>
        <begin position="861"/>
        <end position="1032"/>
    </location>
</feature>
<comment type="similarity">
    <text evidence="2">Belongs to the SNF2/RAD54 helicase family.</text>
</comment>
<name>A0AAW2PS11_9LAMI</name>
<dbReference type="SUPFAM" id="SSF52540">
    <property type="entry name" value="P-loop containing nucleoside triphosphate hydrolases"/>
    <property type="match status" value="2"/>
</dbReference>
<feature type="coiled-coil region" evidence="9">
    <location>
        <begin position="52"/>
        <end position="79"/>
    </location>
</feature>
<feature type="compositionally biased region" description="Polar residues" evidence="10">
    <location>
        <begin position="376"/>
        <end position="388"/>
    </location>
</feature>
<evidence type="ECO:0000256" key="9">
    <source>
        <dbReference type="SAM" id="Coils"/>
    </source>
</evidence>
<keyword evidence="5" id="KW-0347">Helicase</keyword>
<evidence type="ECO:0000256" key="1">
    <source>
        <dbReference type="ARBA" id="ARBA00004123"/>
    </source>
</evidence>
<evidence type="ECO:0000256" key="5">
    <source>
        <dbReference type="ARBA" id="ARBA00022806"/>
    </source>
</evidence>